<organism evidence="1 2">
    <name type="scientific">Andreprevotia lacus DSM 23236</name>
    <dbReference type="NCBI Taxonomy" id="1121001"/>
    <lineage>
        <taxon>Bacteria</taxon>
        <taxon>Pseudomonadati</taxon>
        <taxon>Pseudomonadota</taxon>
        <taxon>Betaproteobacteria</taxon>
        <taxon>Neisseriales</taxon>
        <taxon>Chitinibacteraceae</taxon>
        <taxon>Andreprevotia</taxon>
    </lineage>
</organism>
<dbReference type="RefSeq" id="WP_084090147.1">
    <property type="nucleotide sequence ID" value="NZ_FWXD01000007.1"/>
</dbReference>
<dbReference type="PANTHER" id="PTHR35566:SF1">
    <property type="entry name" value="TYPE VI SECRETION SYSTEM BASEPLATE COMPONENT TSSK1"/>
    <property type="match status" value="1"/>
</dbReference>
<dbReference type="AlphaFoldDB" id="A0A1W1XFS7"/>
<sequence length="462" mass="52428">MEIKKPIYWHQGLFLQPQHFQLTDLHARFRLKPFLEVGLPYFWGIGELNVADSALATGVFEVIASHVLFKDGTYLEYPGNAVLKPRSFAAAWKDPNKPFPVYFGIKKLSLSEPNVTVVRDLQDGADLNTRCVTTHEAEEFRDIHSDGPVAEVKSLNYVIRILWEDELEKLTDYEVIPVAVLERNGDAIRLSPRFIPPSYTLGGAPALFNLVKEIRDDVSGRAHQLEQYKSPREMQKAEFDASYMVFLLALRTLNRYTPLLHHYIESPQAHPWDVYGVLRQMVGELSSFSERCNMLGEFADGTLALPPYEHHDLGHCLFAAQSLISQLLNEISVGPEFLVFLEPRDGYLGADLPKQFFAGRNRFYLVLRSESEPDALVDSFQTSAKLAAIDDLPTLVRRALPGVELMHMPVAPQGLPRRAYSFYFRVETVSESWEQVEKDGNIALDWPDAPADLKAELVVLRR</sequence>
<accession>A0A1W1XFS7</accession>
<dbReference type="STRING" id="1121001.SAMN02745857_01479"/>
<dbReference type="NCBIfam" id="TIGR03353">
    <property type="entry name" value="VI_chp_4"/>
    <property type="match status" value="1"/>
</dbReference>
<dbReference type="InterPro" id="IPR010263">
    <property type="entry name" value="T6SS_TssK"/>
</dbReference>
<reference evidence="1 2" key="1">
    <citation type="submission" date="2017-04" db="EMBL/GenBank/DDBJ databases">
        <authorList>
            <person name="Afonso C.L."/>
            <person name="Miller P.J."/>
            <person name="Scott M.A."/>
            <person name="Spackman E."/>
            <person name="Goraichik I."/>
            <person name="Dimitrov K.M."/>
            <person name="Suarez D.L."/>
            <person name="Swayne D.E."/>
        </authorList>
    </citation>
    <scope>NUCLEOTIDE SEQUENCE [LARGE SCALE GENOMIC DNA]</scope>
    <source>
        <strain evidence="1 2">DSM 23236</strain>
    </source>
</reference>
<keyword evidence="2" id="KW-1185">Reference proteome</keyword>
<dbReference type="OrthoDB" id="9775333at2"/>
<protein>
    <submittedName>
        <fullName evidence="1">Type VI secretion system protein ImpJ</fullName>
    </submittedName>
</protein>
<name>A0A1W1XFS7_9NEIS</name>
<proteinExistence type="predicted"/>
<dbReference type="PANTHER" id="PTHR35566">
    <property type="entry name" value="BLR3599 PROTEIN"/>
    <property type="match status" value="1"/>
</dbReference>
<dbReference type="Proteomes" id="UP000192761">
    <property type="component" value="Unassembled WGS sequence"/>
</dbReference>
<gene>
    <name evidence="1" type="ORF">SAMN02745857_01479</name>
</gene>
<evidence type="ECO:0000313" key="2">
    <source>
        <dbReference type="Proteomes" id="UP000192761"/>
    </source>
</evidence>
<dbReference type="EMBL" id="FWXD01000007">
    <property type="protein sequence ID" value="SMC22813.1"/>
    <property type="molecule type" value="Genomic_DNA"/>
</dbReference>
<dbReference type="Pfam" id="PF05936">
    <property type="entry name" value="T6SS_VasE"/>
    <property type="match status" value="1"/>
</dbReference>
<evidence type="ECO:0000313" key="1">
    <source>
        <dbReference type="EMBL" id="SMC22813.1"/>
    </source>
</evidence>